<evidence type="ECO:0000313" key="2">
    <source>
        <dbReference type="Proteomes" id="UP000006038"/>
    </source>
</evidence>
<organism evidence="1">
    <name type="scientific">Oryza brachyantha</name>
    <name type="common">malo sina</name>
    <dbReference type="NCBI Taxonomy" id="4533"/>
    <lineage>
        <taxon>Eukaryota</taxon>
        <taxon>Viridiplantae</taxon>
        <taxon>Streptophyta</taxon>
        <taxon>Embryophyta</taxon>
        <taxon>Tracheophyta</taxon>
        <taxon>Spermatophyta</taxon>
        <taxon>Magnoliopsida</taxon>
        <taxon>Liliopsida</taxon>
        <taxon>Poales</taxon>
        <taxon>Poaceae</taxon>
        <taxon>BOP clade</taxon>
        <taxon>Oryzoideae</taxon>
        <taxon>Oryzeae</taxon>
        <taxon>Oryzinae</taxon>
        <taxon>Oryza</taxon>
    </lineage>
</organism>
<keyword evidence="2" id="KW-1185">Reference proteome</keyword>
<reference evidence="1" key="2">
    <citation type="submission" date="2013-04" db="UniProtKB">
        <authorList>
            <consortium name="EnsemblPlants"/>
        </authorList>
    </citation>
    <scope>IDENTIFICATION</scope>
</reference>
<dbReference type="AlphaFoldDB" id="J3MAF7"/>
<dbReference type="Proteomes" id="UP000006038">
    <property type="component" value="Chromosome 6"/>
</dbReference>
<name>J3MAF7_ORYBR</name>
<dbReference type="Gramene" id="OB06G10010.1">
    <property type="protein sequence ID" value="OB06G10010.1"/>
    <property type="gene ID" value="OB06G10010"/>
</dbReference>
<protein>
    <submittedName>
        <fullName evidence="1">Uncharacterized protein</fullName>
    </submittedName>
</protein>
<accession>J3MAF7</accession>
<sequence>MPIKGTSSLMIGHYLCNKEFRYLRTVSYCHRLPGLPFKAYHTSPSDLPAPGSCPTLFIVLPLSRVMCF</sequence>
<evidence type="ECO:0000313" key="1">
    <source>
        <dbReference type="EnsemblPlants" id="OB06G10010.1"/>
    </source>
</evidence>
<dbReference type="EnsemblPlants" id="OB06G10010.1">
    <property type="protein sequence ID" value="OB06G10010.1"/>
    <property type="gene ID" value="OB06G10010"/>
</dbReference>
<proteinExistence type="predicted"/>
<dbReference type="HOGENOM" id="CLU_2798022_0_0_1"/>
<reference evidence="1" key="1">
    <citation type="journal article" date="2013" name="Nat. Commun.">
        <title>Whole-genome sequencing of Oryza brachyantha reveals mechanisms underlying Oryza genome evolution.</title>
        <authorList>
            <person name="Chen J."/>
            <person name="Huang Q."/>
            <person name="Gao D."/>
            <person name="Wang J."/>
            <person name="Lang Y."/>
            <person name="Liu T."/>
            <person name="Li B."/>
            <person name="Bai Z."/>
            <person name="Luis Goicoechea J."/>
            <person name="Liang C."/>
            <person name="Chen C."/>
            <person name="Zhang W."/>
            <person name="Sun S."/>
            <person name="Liao Y."/>
            <person name="Zhang X."/>
            <person name="Yang L."/>
            <person name="Song C."/>
            <person name="Wang M."/>
            <person name="Shi J."/>
            <person name="Liu G."/>
            <person name="Liu J."/>
            <person name="Zhou H."/>
            <person name="Zhou W."/>
            <person name="Yu Q."/>
            <person name="An N."/>
            <person name="Chen Y."/>
            <person name="Cai Q."/>
            <person name="Wang B."/>
            <person name="Liu B."/>
            <person name="Min J."/>
            <person name="Huang Y."/>
            <person name="Wu H."/>
            <person name="Li Z."/>
            <person name="Zhang Y."/>
            <person name="Yin Y."/>
            <person name="Song W."/>
            <person name="Jiang J."/>
            <person name="Jackson S.A."/>
            <person name="Wing R.A."/>
            <person name="Wang J."/>
            <person name="Chen M."/>
        </authorList>
    </citation>
    <scope>NUCLEOTIDE SEQUENCE [LARGE SCALE GENOMIC DNA]</scope>
    <source>
        <strain evidence="1">cv. IRGC 101232</strain>
    </source>
</reference>